<comment type="similarity">
    <text evidence="1 3">Belongs to the EXO70 family.</text>
</comment>
<gene>
    <name evidence="5" type="ORF">LWI29_016846</name>
</gene>
<dbReference type="Pfam" id="PF03081">
    <property type="entry name" value="Exo70_C"/>
    <property type="match status" value="1"/>
</dbReference>
<dbReference type="Proteomes" id="UP001168877">
    <property type="component" value="Unassembled WGS sequence"/>
</dbReference>
<dbReference type="GO" id="GO:0000145">
    <property type="term" value="C:exocyst"/>
    <property type="evidence" value="ECO:0007669"/>
    <property type="project" value="InterPro"/>
</dbReference>
<name>A0AA39RYT2_ACESA</name>
<dbReference type="GO" id="GO:0005546">
    <property type="term" value="F:phosphatidylinositol-4,5-bisphosphate binding"/>
    <property type="evidence" value="ECO:0007669"/>
    <property type="project" value="InterPro"/>
</dbReference>
<reference evidence="5" key="1">
    <citation type="journal article" date="2022" name="Plant J.">
        <title>Strategies of tolerance reflected in two North American maple genomes.</title>
        <authorList>
            <person name="McEvoy S.L."/>
            <person name="Sezen U.U."/>
            <person name="Trouern-Trend A."/>
            <person name="McMahon S.M."/>
            <person name="Schaberg P.G."/>
            <person name="Yang J."/>
            <person name="Wegrzyn J.L."/>
            <person name="Swenson N.G."/>
        </authorList>
    </citation>
    <scope>NUCLEOTIDE SEQUENCE</scope>
    <source>
        <strain evidence="5">NS2018</strain>
    </source>
</reference>
<dbReference type="AlphaFoldDB" id="A0AA39RYT2"/>
<reference evidence="5" key="2">
    <citation type="submission" date="2023-06" db="EMBL/GenBank/DDBJ databases">
        <authorList>
            <person name="Swenson N.G."/>
            <person name="Wegrzyn J.L."/>
            <person name="Mcevoy S.L."/>
        </authorList>
    </citation>
    <scope>NUCLEOTIDE SEQUENCE</scope>
    <source>
        <strain evidence="5">NS2018</strain>
        <tissue evidence="5">Leaf</tissue>
    </source>
</reference>
<evidence type="ECO:0000313" key="5">
    <source>
        <dbReference type="EMBL" id="KAK0587071.1"/>
    </source>
</evidence>
<dbReference type="GO" id="GO:0015031">
    <property type="term" value="P:protein transport"/>
    <property type="evidence" value="ECO:0007669"/>
    <property type="project" value="UniProtKB-KW"/>
</dbReference>
<dbReference type="PANTHER" id="PTHR12542">
    <property type="entry name" value="EXOCYST COMPLEX PROTEIN EXO70"/>
    <property type="match status" value="1"/>
</dbReference>
<dbReference type="InterPro" id="IPR004140">
    <property type="entry name" value="Exo70"/>
</dbReference>
<dbReference type="InterPro" id="IPR046364">
    <property type="entry name" value="Exo70_C"/>
</dbReference>
<proteinExistence type="inferred from homology"/>
<protein>
    <recommendedName>
        <fullName evidence="3">Exocyst subunit Exo70 family protein</fullName>
    </recommendedName>
</protein>
<keyword evidence="3" id="KW-0268">Exocytosis</keyword>
<comment type="function">
    <text evidence="3">Component of the exocyst complex.</text>
</comment>
<accession>A0AA39RYT2</accession>
<dbReference type="Gene3D" id="1.20.1280.170">
    <property type="entry name" value="Exocyst complex component Exo70"/>
    <property type="match status" value="1"/>
</dbReference>
<keyword evidence="2 3" id="KW-0813">Transport</keyword>
<dbReference type="SUPFAM" id="SSF74788">
    <property type="entry name" value="Cullin repeat-like"/>
    <property type="match status" value="1"/>
</dbReference>
<dbReference type="EMBL" id="JAUESC010000382">
    <property type="protein sequence ID" value="KAK0587071.1"/>
    <property type="molecule type" value="Genomic_DNA"/>
</dbReference>
<keyword evidence="3" id="KW-0653">Protein transport</keyword>
<organism evidence="5 6">
    <name type="scientific">Acer saccharum</name>
    <name type="common">Sugar maple</name>
    <dbReference type="NCBI Taxonomy" id="4024"/>
    <lineage>
        <taxon>Eukaryota</taxon>
        <taxon>Viridiplantae</taxon>
        <taxon>Streptophyta</taxon>
        <taxon>Embryophyta</taxon>
        <taxon>Tracheophyta</taxon>
        <taxon>Spermatophyta</taxon>
        <taxon>Magnoliopsida</taxon>
        <taxon>eudicotyledons</taxon>
        <taxon>Gunneridae</taxon>
        <taxon>Pentapetalae</taxon>
        <taxon>rosids</taxon>
        <taxon>malvids</taxon>
        <taxon>Sapindales</taxon>
        <taxon>Sapindaceae</taxon>
        <taxon>Hippocastanoideae</taxon>
        <taxon>Acereae</taxon>
        <taxon>Acer</taxon>
    </lineage>
</organism>
<sequence>MAGYQSMVPIHEREQHVIAAAHHILKALGATKNLSDDMRKILADLDVHLSIMNGHNESNGGGGGFIEVEKQLKRAEIKVLSWESSQTMIWDSGSREVSEYLGAVVEIQTVKQSLGGLSLVENGKVKECLYRANSLLQMAMSRLEEELVHILVQHKQYSDPEYMSFHSCQEDLVYDESFVSLEDESVEETYQRVSSDDVSGEHIVDLVHPGVIPDLKSIANVMFASNYDQEFCEAFIGVRKDALNVVVLAMEKFSIEDVLKMKWCTLSSEIKKWIRAMKIIIRVYLASEKQLCNKILGEFGSVCSFCFVEIGKASLLSLLNFGEAVAMGSLRPERLFHLLDMYEVLSDLLVDIDSLLFEEVGSYVRIEFHELLRKLGHYARATFFELGSAIVSDTSVKPLPRGGIHPLTRYVMNYIKALIIYDHTINMLLEDPVAELVENEQQVSSSITSCAALACQLRLITSALECNLDNKSKLYKEDALRYIFLMNNIHYMVQKVKNSDLRLFFGDEWIRKHNGKFQQHATSYQRATWSSVLSFLRVDGSPGSCSILKATTPKERCKEFSIAFEEVYKNQTQWSITDPQLQEDVRIANLKVIHAYRFFLGITRISDKHIKYSVDDLEKLLLDFFEGSQRSLRNSHRRRSFIVQHFPL</sequence>
<evidence type="ECO:0000256" key="2">
    <source>
        <dbReference type="ARBA" id="ARBA00022448"/>
    </source>
</evidence>
<evidence type="ECO:0000259" key="4">
    <source>
        <dbReference type="Pfam" id="PF03081"/>
    </source>
</evidence>
<dbReference type="GO" id="GO:0006887">
    <property type="term" value="P:exocytosis"/>
    <property type="evidence" value="ECO:0007669"/>
    <property type="project" value="UniProtKB-KW"/>
</dbReference>
<evidence type="ECO:0000313" key="6">
    <source>
        <dbReference type="Proteomes" id="UP001168877"/>
    </source>
</evidence>
<comment type="caution">
    <text evidence="5">The sequence shown here is derived from an EMBL/GenBank/DDBJ whole genome shotgun (WGS) entry which is preliminary data.</text>
</comment>
<dbReference type="InterPro" id="IPR016159">
    <property type="entry name" value="Cullin_repeat-like_dom_sf"/>
</dbReference>
<evidence type="ECO:0000256" key="1">
    <source>
        <dbReference type="ARBA" id="ARBA00006756"/>
    </source>
</evidence>
<keyword evidence="6" id="KW-1185">Reference proteome</keyword>
<evidence type="ECO:0000256" key="3">
    <source>
        <dbReference type="RuleBase" id="RU365026"/>
    </source>
</evidence>
<dbReference type="Pfam" id="PF20669">
    <property type="entry name" value="Exo70_N"/>
    <property type="match status" value="1"/>
</dbReference>
<feature type="domain" description="Exocyst complex subunit Exo70 C-terminal" evidence="4">
    <location>
        <begin position="271"/>
        <end position="623"/>
    </location>
</feature>
<dbReference type="PANTHER" id="PTHR12542:SF92">
    <property type="entry name" value="EXOCYST COMPLEX COMPONENT EXO70E2"/>
    <property type="match status" value="1"/>
</dbReference>